<evidence type="ECO:0000256" key="2">
    <source>
        <dbReference type="SAM" id="SignalP"/>
    </source>
</evidence>
<dbReference type="InterPro" id="IPR000782">
    <property type="entry name" value="FAS1_domain"/>
</dbReference>
<evidence type="ECO:0000313" key="5">
    <source>
        <dbReference type="Proteomes" id="UP000237438"/>
    </source>
</evidence>
<protein>
    <recommendedName>
        <fullName evidence="3">FAS1 domain-containing protein</fullName>
    </recommendedName>
</protein>
<dbReference type="EMBL" id="PEDP01001755">
    <property type="protein sequence ID" value="POS83258.1"/>
    <property type="molecule type" value="Genomic_DNA"/>
</dbReference>
<feature type="non-terminal residue" evidence="4">
    <location>
        <position position="179"/>
    </location>
</feature>
<dbReference type="SUPFAM" id="SSF82153">
    <property type="entry name" value="FAS1 domain"/>
    <property type="match status" value="1"/>
</dbReference>
<sequence>MDPNFKMYLILTRLILAFSLIKTVICSSQIPIVELNRISSTDPSDLVMLSDTLGITRVVSGFAGMTRNFPHITSKLGNGRTQKTILAPSNEAIAAMPRKAWENPDEYSTLGSEVYEGEEGKERADQNLQKFVESHIIPLSPWADNVKVKTLAGTEYWWHMKDGHRIIQPGDIKVLEVVK</sequence>
<accession>A0A2S4PMM1</accession>
<evidence type="ECO:0000256" key="1">
    <source>
        <dbReference type="ARBA" id="ARBA00022729"/>
    </source>
</evidence>
<proteinExistence type="predicted"/>
<dbReference type="OrthoDB" id="5551751at2759"/>
<reference evidence="4 5" key="1">
    <citation type="submission" date="2017-10" db="EMBL/GenBank/DDBJ databases">
        <title>Development of genomic resources for the powdery mildew, Erysiphe pulchra.</title>
        <authorList>
            <person name="Wadl P.A."/>
            <person name="Mack B.M."/>
            <person name="Moore G."/>
            <person name="Beltz S.B."/>
        </authorList>
    </citation>
    <scope>NUCLEOTIDE SEQUENCE [LARGE SCALE GENOMIC DNA]</scope>
    <source>
        <strain evidence="4">Cflorida</strain>
    </source>
</reference>
<feature type="domain" description="FAS1" evidence="3">
    <location>
        <begin position="46"/>
        <end position="179"/>
    </location>
</feature>
<dbReference type="Proteomes" id="UP000237438">
    <property type="component" value="Unassembled WGS sequence"/>
</dbReference>
<gene>
    <name evidence="4" type="ORF">EPUL_004355</name>
</gene>
<keyword evidence="1 2" id="KW-0732">Signal</keyword>
<dbReference type="AlphaFoldDB" id="A0A2S4PMM1"/>
<feature type="signal peptide" evidence="2">
    <location>
        <begin position="1"/>
        <end position="26"/>
    </location>
</feature>
<dbReference type="PROSITE" id="PS50213">
    <property type="entry name" value="FAS1"/>
    <property type="match status" value="1"/>
</dbReference>
<keyword evidence="5" id="KW-1185">Reference proteome</keyword>
<feature type="chain" id="PRO_5015684199" description="FAS1 domain-containing protein" evidence="2">
    <location>
        <begin position="27"/>
        <end position="179"/>
    </location>
</feature>
<evidence type="ECO:0000313" key="4">
    <source>
        <dbReference type="EMBL" id="POS83258.1"/>
    </source>
</evidence>
<dbReference type="InterPro" id="IPR036378">
    <property type="entry name" value="FAS1_dom_sf"/>
</dbReference>
<dbReference type="InterPro" id="IPR040200">
    <property type="entry name" value="Mug57-like"/>
</dbReference>
<dbReference type="PANTHER" id="PTHR28156:SF1">
    <property type="entry name" value="FAS1 DOMAIN-CONTAINING PROTEIN YDR262W"/>
    <property type="match status" value="1"/>
</dbReference>
<evidence type="ECO:0000259" key="3">
    <source>
        <dbReference type="PROSITE" id="PS50213"/>
    </source>
</evidence>
<dbReference type="PANTHER" id="PTHR28156">
    <property type="entry name" value="FAS1 DOMAIN-CONTAINING PROTEIN YDR262W"/>
    <property type="match status" value="1"/>
</dbReference>
<name>A0A2S4PMM1_9PEZI</name>
<organism evidence="4 5">
    <name type="scientific">Erysiphe pulchra</name>
    <dbReference type="NCBI Taxonomy" id="225359"/>
    <lineage>
        <taxon>Eukaryota</taxon>
        <taxon>Fungi</taxon>
        <taxon>Dikarya</taxon>
        <taxon>Ascomycota</taxon>
        <taxon>Pezizomycotina</taxon>
        <taxon>Leotiomycetes</taxon>
        <taxon>Erysiphales</taxon>
        <taxon>Erysiphaceae</taxon>
        <taxon>Erysiphe</taxon>
    </lineage>
</organism>
<dbReference type="STRING" id="225359.A0A2S4PMM1"/>
<comment type="caution">
    <text evidence="4">The sequence shown here is derived from an EMBL/GenBank/DDBJ whole genome shotgun (WGS) entry which is preliminary data.</text>
</comment>